<dbReference type="Proteomes" id="UP000053110">
    <property type="component" value="Unassembled WGS sequence"/>
</dbReference>
<gene>
    <name evidence="2" type="ORF">BGT96224_3246</name>
</gene>
<dbReference type="InterPro" id="IPR054722">
    <property type="entry name" value="PolX-like_BBD"/>
</dbReference>
<dbReference type="OrthoDB" id="3637892at2759"/>
<evidence type="ECO:0000313" key="3">
    <source>
        <dbReference type="Proteomes" id="UP000053110"/>
    </source>
</evidence>
<protein>
    <recommendedName>
        <fullName evidence="1">Retrovirus-related Pol polyprotein from transposon TNT 1-94-like beta-barrel domain-containing protein</fullName>
    </recommendedName>
</protein>
<organism evidence="2 3">
    <name type="scientific">Blumeria graminis f. sp. tritici 96224</name>
    <dbReference type="NCBI Taxonomy" id="1268274"/>
    <lineage>
        <taxon>Eukaryota</taxon>
        <taxon>Fungi</taxon>
        <taxon>Dikarya</taxon>
        <taxon>Ascomycota</taxon>
        <taxon>Pezizomycotina</taxon>
        <taxon>Leotiomycetes</taxon>
        <taxon>Erysiphales</taxon>
        <taxon>Erysiphaceae</taxon>
        <taxon>Blumeria</taxon>
    </lineage>
</organism>
<reference evidence="3" key="1">
    <citation type="journal article" date="2013" name="Nat. Genet.">
        <title>The wheat powdery mildew genome shows the unique evolution of an obligate biotroph.</title>
        <authorList>
            <person name="Wicker T."/>
            <person name="Oberhaensli S."/>
            <person name="Parlange F."/>
            <person name="Buchmann J.P."/>
            <person name="Shatalina M."/>
            <person name="Roffler S."/>
            <person name="Ben-David R."/>
            <person name="Dolezel J."/>
            <person name="Simkova H."/>
            <person name="Schulze-Lefert P."/>
            <person name="Spanu P.D."/>
            <person name="Bruggmann R."/>
            <person name="Amselem J."/>
            <person name="Quesneville H."/>
            <person name="Ver Loren van Themaat E."/>
            <person name="Paape T."/>
            <person name="Shimizu K.K."/>
            <person name="Keller B."/>
        </authorList>
    </citation>
    <scope>NUCLEOTIDE SEQUENCE [LARGE SCALE GENOMIC DNA]</scope>
    <source>
        <strain evidence="3">96224</strain>
    </source>
</reference>
<evidence type="ECO:0000313" key="2">
    <source>
        <dbReference type="EMBL" id="EPQ65635.1"/>
    </source>
</evidence>
<accession>A0A656KLX5</accession>
<feature type="domain" description="Retrovirus-related Pol polyprotein from transposon TNT 1-94-like beta-barrel" evidence="1">
    <location>
        <begin position="16"/>
        <end position="87"/>
    </location>
</feature>
<evidence type="ECO:0000259" key="1">
    <source>
        <dbReference type="Pfam" id="PF22936"/>
    </source>
</evidence>
<proteinExistence type="predicted"/>
<dbReference type="AlphaFoldDB" id="A0A656KLX5"/>
<dbReference type="EMBL" id="KE375021">
    <property type="protein sequence ID" value="EPQ65635.1"/>
    <property type="molecule type" value="Genomic_DNA"/>
</dbReference>
<dbReference type="Pfam" id="PF22936">
    <property type="entry name" value="Pol_BBD"/>
    <property type="match status" value="1"/>
</dbReference>
<feature type="non-terminal residue" evidence="2">
    <location>
        <position position="89"/>
    </location>
</feature>
<name>A0A656KLX5_BLUGR</name>
<sequence length="89" mass="9808">MAWTAFDSAEIGANDWCVDSGVTSHMIYDKSMFIEYANYTSTLGTAKNDINLNVIGRGKVCCKINGQNTTFEGVLHIPEFKANLLSPEK</sequence>